<proteinExistence type="predicted"/>
<keyword evidence="1" id="KW-1133">Transmembrane helix</keyword>
<feature type="transmembrane region" description="Helical" evidence="1">
    <location>
        <begin position="21"/>
        <end position="47"/>
    </location>
</feature>
<dbReference type="EMBL" id="GDHC01020812">
    <property type="protein sequence ID" value="JAP97816.1"/>
    <property type="molecule type" value="Transcribed_RNA"/>
</dbReference>
<evidence type="ECO:0000313" key="2">
    <source>
        <dbReference type="EMBL" id="JAP97816.1"/>
    </source>
</evidence>
<reference evidence="3" key="1">
    <citation type="journal article" date="2016" name="Gigascience">
        <title>De novo construction of an expanded transcriptome assembly for the western tarnished plant bug, Lygus hesperus.</title>
        <authorList>
            <person name="Tassone E.E."/>
            <person name="Geib S.M."/>
            <person name="Hall B."/>
            <person name="Fabrick J.A."/>
            <person name="Brent C.S."/>
            <person name="Hull J.J."/>
        </authorList>
    </citation>
    <scope>NUCLEOTIDE SEQUENCE</scope>
</reference>
<dbReference type="EMBL" id="GDHC01006528">
    <property type="protein sequence ID" value="JAQ12101.1"/>
    <property type="molecule type" value="Transcribed_RNA"/>
</dbReference>
<organism evidence="3">
    <name type="scientific">Lygus hesperus</name>
    <name type="common">Western plant bug</name>
    <dbReference type="NCBI Taxonomy" id="30085"/>
    <lineage>
        <taxon>Eukaryota</taxon>
        <taxon>Metazoa</taxon>
        <taxon>Ecdysozoa</taxon>
        <taxon>Arthropoda</taxon>
        <taxon>Hexapoda</taxon>
        <taxon>Insecta</taxon>
        <taxon>Pterygota</taxon>
        <taxon>Neoptera</taxon>
        <taxon>Paraneoptera</taxon>
        <taxon>Hemiptera</taxon>
        <taxon>Heteroptera</taxon>
        <taxon>Panheteroptera</taxon>
        <taxon>Cimicomorpha</taxon>
        <taxon>Miridae</taxon>
        <taxon>Mirini</taxon>
        <taxon>Lygus</taxon>
    </lineage>
</organism>
<dbReference type="AlphaFoldDB" id="A0A146LWR6"/>
<gene>
    <name evidence="3" type="ORF">g.92002</name>
    <name evidence="2" type="ORF">g.92011</name>
</gene>
<accession>A0A146LWR6</accession>
<keyword evidence="1" id="KW-0472">Membrane</keyword>
<sequence>MHLTHHSSLAQHCKHASCRSVLLTVLLLYVVFSSVGCYCVGTVQLTYSPAQPLIDLPFTVTATGLAEGAKLYATKMSSVCTTLNALGAVCTVNSTGQCTFTITRSSLDVPIQDDSVQ</sequence>
<evidence type="ECO:0000313" key="3">
    <source>
        <dbReference type="EMBL" id="JAQ12101.1"/>
    </source>
</evidence>
<protein>
    <submittedName>
        <fullName evidence="3">Uncharacterized protein</fullName>
    </submittedName>
</protein>
<keyword evidence="1" id="KW-0812">Transmembrane</keyword>
<evidence type="ECO:0000256" key="1">
    <source>
        <dbReference type="SAM" id="Phobius"/>
    </source>
</evidence>
<name>A0A146LWR6_LYGHE</name>